<dbReference type="GO" id="GO:0005576">
    <property type="term" value="C:extracellular region"/>
    <property type="evidence" value="ECO:0007669"/>
    <property type="project" value="UniProtKB-SubCell"/>
</dbReference>
<evidence type="ECO:0000256" key="2">
    <source>
        <dbReference type="ARBA" id="ARBA00008098"/>
    </source>
</evidence>
<dbReference type="InterPro" id="IPR052295">
    <property type="entry name" value="Odorant-binding_protein"/>
</dbReference>
<dbReference type="EMBL" id="ATLV01022193">
    <property type="status" value="NOT_ANNOTATED_CDS"/>
    <property type="molecule type" value="Genomic_DNA"/>
</dbReference>
<reference evidence="10" key="2">
    <citation type="submission" date="2020-05" db="UniProtKB">
        <authorList>
            <consortium name="EnsemblMetazoa"/>
        </authorList>
    </citation>
    <scope>IDENTIFICATION</scope>
</reference>
<feature type="chain" id="PRO_5001784458" evidence="8">
    <location>
        <begin position="17"/>
        <end position="255"/>
    </location>
</feature>
<keyword evidence="3" id="KW-0813">Transport</keyword>
<comment type="subcellular location">
    <subcellularLocation>
        <location evidence="1">Secreted</location>
    </subcellularLocation>
</comment>
<evidence type="ECO:0000313" key="10">
    <source>
        <dbReference type="EnsemblMetazoa" id="ASIC015244-PA"/>
    </source>
</evidence>
<dbReference type="EnsemblMetazoa" id="ASIC015244-RA">
    <property type="protein sequence ID" value="ASIC015244-PA"/>
    <property type="gene ID" value="ASIC015244"/>
</dbReference>
<dbReference type="VEuPathDB" id="VectorBase:ASIS004892"/>
<dbReference type="GO" id="GO:0007608">
    <property type="term" value="P:sensory perception of smell"/>
    <property type="evidence" value="ECO:0007669"/>
    <property type="project" value="UniProtKB-KW"/>
</dbReference>
<dbReference type="PANTHER" id="PTHR21066">
    <property type="entry name" value="ODORANT-BINDING PROTEIN 59A-RELATED"/>
    <property type="match status" value="1"/>
</dbReference>
<comment type="similarity">
    <text evidence="2">Belongs to the PBP/GOBP family.</text>
</comment>
<dbReference type="GO" id="GO:0005549">
    <property type="term" value="F:odorant binding"/>
    <property type="evidence" value="ECO:0007669"/>
    <property type="project" value="InterPro"/>
</dbReference>
<evidence type="ECO:0000313" key="9">
    <source>
        <dbReference type="EMBL" id="KFB47220.1"/>
    </source>
</evidence>
<sequence length="255" mass="29459">MLKLVLFISCVGFVVAYDFKDSFYSKTSACVLEEQWKVQAVCLNDELLLEDMLDDSEEVTLMGRFRRSPSGDSMDDKCKRRYKCCNDANGENMEKIHEIKKQCFTEVRNKNKAEGTYEPVDMFSCERLNKTKMEVICAMECLGRKKEIVDDSGSLLEPKLPEFVKVNFAADEWQQPLIAGQIEMCVKEAREKAAKNPREAGQCNPEASNFGYCMWRQMSMACPKEKQVANKRCDRIRERLANNEPLHYYKAELDD</sequence>
<keyword evidence="7" id="KW-1015">Disulfide bond</keyword>
<dbReference type="Gene3D" id="1.10.238.270">
    <property type="match status" value="1"/>
</dbReference>
<dbReference type="Proteomes" id="UP000030765">
    <property type="component" value="Unassembled WGS sequence"/>
</dbReference>
<evidence type="ECO:0000256" key="7">
    <source>
        <dbReference type="ARBA" id="ARBA00023157"/>
    </source>
</evidence>
<evidence type="ECO:0000256" key="8">
    <source>
        <dbReference type="SAM" id="SignalP"/>
    </source>
</evidence>
<proteinExistence type="inferred from homology"/>
<keyword evidence="6" id="KW-0552">Olfaction</keyword>
<dbReference type="InterPro" id="IPR036728">
    <property type="entry name" value="PBP_GOBP_sf"/>
</dbReference>
<dbReference type="OrthoDB" id="6622484at2759"/>
<dbReference type="EMBL" id="KE525329">
    <property type="protein sequence ID" value="KFB47220.1"/>
    <property type="molecule type" value="Genomic_DNA"/>
</dbReference>
<evidence type="ECO:0000256" key="4">
    <source>
        <dbReference type="ARBA" id="ARBA00022525"/>
    </source>
</evidence>
<evidence type="ECO:0000256" key="6">
    <source>
        <dbReference type="ARBA" id="ARBA00022725"/>
    </source>
</evidence>
<evidence type="ECO:0000256" key="1">
    <source>
        <dbReference type="ARBA" id="ARBA00004613"/>
    </source>
</evidence>
<protein>
    <submittedName>
        <fullName evidence="9">AGAP011367-PA-like protein</fullName>
    </submittedName>
</protein>
<organism evidence="9">
    <name type="scientific">Anopheles sinensis</name>
    <name type="common">Mosquito</name>
    <dbReference type="NCBI Taxonomy" id="74873"/>
    <lineage>
        <taxon>Eukaryota</taxon>
        <taxon>Metazoa</taxon>
        <taxon>Ecdysozoa</taxon>
        <taxon>Arthropoda</taxon>
        <taxon>Hexapoda</taxon>
        <taxon>Insecta</taxon>
        <taxon>Pterygota</taxon>
        <taxon>Neoptera</taxon>
        <taxon>Endopterygota</taxon>
        <taxon>Diptera</taxon>
        <taxon>Nematocera</taxon>
        <taxon>Culicoidea</taxon>
        <taxon>Culicidae</taxon>
        <taxon>Anophelinae</taxon>
        <taxon>Anopheles</taxon>
    </lineage>
</organism>
<keyword evidence="4" id="KW-0964">Secreted</keyword>
<gene>
    <name evidence="9" type="ORF">ZHAS_00015244</name>
</gene>
<accession>A0A084WAH6</accession>
<dbReference type="VEuPathDB" id="VectorBase:ASIC015244"/>
<dbReference type="OMA" id="HKCCNDA"/>
<dbReference type="AlphaFoldDB" id="A0A084WAH6"/>
<keyword evidence="8" id="KW-0732">Signal</keyword>
<feature type="signal peptide" evidence="8">
    <location>
        <begin position="1"/>
        <end position="16"/>
    </location>
</feature>
<evidence type="ECO:0000256" key="5">
    <source>
        <dbReference type="ARBA" id="ARBA00022606"/>
    </source>
</evidence>
<dbReference type="SUPFAM" id="SSF47565">
    <property type="entry name" value="Insect pheromone/odorant-binding proteins"/>
    <property type="match status" value="1"/>
</dbReference>
<dbReference type="STRING" id="74873.A0A084WAH6"/>
<dbReference type="PANTHER" id="PTHR21066:SF17">
    <property type="entry name" value="AGAP011368-PA"/>
    <property type="match status" value="1"/>
</dbReference>
<reference evidence="9 11" key="1">
    <citation type="journal article" date="2014" name="BMC Genomics">
        <title>Genome sequence of Anopheles sinensis provides insight into genetics basis of mosquito competence for malaria parasites.</title>
        <authorList>
            <person name="Zhou D."/>
            <person name="Zhang D."/>
            <person name="Ding G."/>
            <person name="Shi L."/>
            <person name="Hou Q."/>
            <person name="Ye Y."/>
            <person name="Xu Y."/>
            <person name="Zhou H."/>
            <person name="Xiong C."/>
            <person name="Li S."/>
            <person name="Yu J."/>
            <person name="Hong S."/>
            <person name="Yu X."/>
            <person name="Zou P."/>
            <person name="Chen C."/>
            <person name="Chang X."/>
            <person name="Wang W."/>
            <person name="Lv Y."/>
            <person name="Sun Y."/>
            <person name="Ma L."/>
            <person name="Shen B."/>
            <person name="Zhu C."/>
        </authorList>
    </citation>
    <scope>NUCLEOTIDE SEQUENCE [LARGE SCALE GENOMIC DNA]</scope>
</reference>
<name>A0A084WAH6_ANOSI</name>
<evidence type="ECO:0000256" key="3">
    <source>
        <dbReference type="ARBA" id="ARBA00022448"/>
    </source>
</evidence>
<keyword evidence="5" id="KW-0716">Sensory transduction</keyword>
<keyword evidence="11" id="KW-1185">Reference proteome</keyword>
<evidence type="ECO:0000313" key="11">
    <source>
        <dbReference type="Proteomes" id="UP000030765"/>
    </source>
</evidence>